<dbReference type="EMBL" id="UINC01143832">
    <property type="protein sequence ID" value="SVD32985.1"/>
    <property type="molecule type" value="Genomic_DNA"/>
</dbReference>
<evidence type="ECO:0000256" key="4">
    <source>
        <dbReference type="ARBA" id="ARBA00023098"/>
    </source>
</evidence>
<evidence type="ECO:0000256" key="2">
    <source>
        <dbReference type="ARBA" id="ARBA00022556"/>
    </source>
</evidence>
<keyword evidence="5" id="KW-0012">Acyltransferase</keyword>
<evidence type="ECO:0000259" key="6">
    <source>
        <dbReference type="Pfam" id="PF13720"/>
    </source>
</evidence>
<dbReference type="PANTHER" id="PTHR43480:SF1">
    <property type="entry name" value="ACYL-[ACYL-CARRIER-PROTEIN]--UDP-N-ACETYLGLUCOSAMINE O-ACYLTRANSFERASE, MITOCHONDRIAL-RELATED"/>
    <property type="match status" value="1"/>
</dbReference>
<dbReference type="PIRSF" id="PIRSF000456">
    <property type="entry name" value="UDP-GlcNAc_acltr"/>
    <property type="match status" value="1"/>
</dbReference>
<dbReference type="CDD" id="cd03351">
    <property type="entry name" value="LbH_UDP-GlcNAc_AT"/>
    <property type="match status" value="1"/>
</dbReference>
<dbReference type="GO" id="GO:0016020">
    <property type="term" value="C:membrane"/>
    <property type="evidence" value="ECO:0007669"/>
    <property type="project" value="GOC"/>
</dbReference>
<accession>A0A382UGK6</accession>
<dbReference type="NCBIfam" id="TIGR01852">
    <property type="entry name" value="lipid_A_lpxA"/>
    <property type="match status" value="1"/>
</dbReference>
<organism evidence="7">
    <name type="scientific">marine metagenome</name>
    <dbReference type="NCBI Taxonomy" id="408172"/>
    <lineage>
        <taxon>unclassified sequences</taxon>
        <taxon>metagenomes</taxon>
        <taxon>ecological metagenomes</taxon>
    </lineage>
</organism>
<protein>
    <recommendedName>
        <fullName evidence="6">UDP N-acetylglucosamine O-acyltransferase C-terminal domain-containing protein</fullName>
    </recommendedName>
</protein>
<feature type="domain" description="UDP N-acetylglucosamine O-acyltransferase C-terminal" evidence="6">
    <location>
        <begin position="175"/>
        <end position="220"/>
    </location>
</feature>
<dbReference type="InterPro" id="IPR010137">
    <property type="entry name" value="Lipid_A_LpxA"/>
</dbReference>
<dbReference type="GO" id="GO:0008780">
    <property type="term" value="F:acyl-[acyl-carrier-protein]-UDP-N-acetylglucosamine O-acyltransferase activity"/>
    <property type="evidence" value="ECO:0007669"/>
    <property type="project" value="InterPro"/>
</dbReference>
<dbReference type="InterPro" id="IPR001451">
    <property type="entry name" value="Hexapep"/>
</dbReference>
<keyword evidence="4" id="KW-0443">Lipid metabolism</keyword>
<dbReference type="PROSITE" id="PS00101">
    <property type="entry name" value="HEXAPEP_TRANSFERASES"/>
    <property type="match status" value="1"/>
</dbReference>
<dbReference type="PANTHER" id="PTHR43480">
    <property type="entry name" value="ACYL-[ACYL-CARRIER-PROTEIN]--UDP-N-ACETYLGLUCOSAMINE O-ACYLTRANSFERASE"/>
    <property type="match status" value="1"/>
</dbReference>
<dbReference type="InterPro" id="IPR018357">
    <property type="entry name" value="Hexapep_transf_CS"/>
</dbReference>
<sequence length="222" mass="23955">MIHPSSIISSKAKIDSSVNIGPFCIIEDNVKLGKKNRLISNVHITGNTTIGEKNVFYPFSSIGAAPQDLKFKNEKSYLIIGNNNTFRENVTVNPGTKGGGLKTIIENNCLFMVGSHVAHDCIIKSNVILANNATLAGHVEIFENAILGGNSAVHQFVKIGKFAMIGGMSGVEKNIIPYGLYTGIRTDLKGINIIGLKRKGIKSDQIIKIIKSVKLIFDSSNS</sequence>
<gene>
    <name evidence="7" type="ORF">METZ01_LOCUS385839</name>
</gene>
<dbReference type="Pfam" id="PF00132">
    <property type="entry name" value="Hexapep"/>
    <property type="match status" value="1"/>
</dbReference>
<keyword evidence="3" id="KW-0808">Transferase</keyword>
<dbReference type="InterPro" id="IPR029098">
    <property type="entry name" value="Acetyltransf_C"/>
</dbReference>
<keyword evidence="1" id="KW-0444">Lipid biosynthesis</keyword>
<evidence type="ECO:0000313" key="7">
    <source>
        <dbReference type="EMBL" id="SVD32985.1"/>
    </source>
</evidence>
<keyword evidence="2" id="KW-0441">Lipid A biosynthesis</keyword>
<evidence type="ECO:0000256" key="5">
    <source>
        <dbReference type="ARBA" id="ARBA00023315"/>
    </source>
</evidence>
<dbReference type="NCBIfam" id="NF003657">
    <property type="entry name" value="PRK05289.1"/>
    <property type="match status" value="1"/>
</dbReference>
<evidence type="ECO:0000256" key="1">
    <source>
        <dbReference type="ARBA" id="ARBA00022516"/>
    </source>
</evidence>
<dbReference type="AlphaFoldDB" id="A0A382UGK6"/>
<dbReference type="SUPFAM" id="SSF51161">
    <property type="entry name" value="Trimeric LpxA-like enzymes"/>
    <property type="match status" value="1"/>
</dbReference>
<dbReference type="Gene3D" id="2.160.10.10">
    <property type="entry name" value="Hexapeptide repeat proteins"/>
    <property type="match status" value="1"/>
</dbReference>
<feature type="non-terminal residue" evidence="7">
    <location>
        <position position="222"/>
    </location>
</feature>
<dbReference type="GO" id="GO:0009245">
    <property type="term" value="P:lipid A biosynthetic process"/>
    <property type="evidence" value="ECO:0007669"/>
    <property type="project" value="UniProtKB-KW"/>
</dbReference>
<name>A0A382UGK6_9ZZZZ</name>
<proteinExistence type="predicted"/>
<reference evidence="7" key="1">
    <citation type="submission" date="2018-05" db="EMBL/GenBank/DDBJ databases">
        <authorList>
            <person name="Lanie J.A."/>
            <person name="Ng W.-L."/>
            <person name="Kazmierczak K.M."/>
            <person name="Andrzejewski T.M."/>
            <person name="Davidsen T.M."/>
            <person name="Wayne K.J."/>
            <person name="Tettelin H."/>
            <person name="Glass J.I."/>
            <person name="Rusch D."/>
            <person name="Podicherti R."/>
            <person name="Tsui H.-C.T."/>
            <person name="Winkler M.E."/>
        </authorList>
    </citation>
    <scope>NUCLEOTIDE SEQUENCE</scope>
</reference>
<dbReference type="InterPro" id="IPR011004">
    <property type="entry name" value="Trimer_LpxA-like_sf"/>
</dbReference>
<evidence type="ECO:0000256" key="3">
    <source>
        <dbReference type="ARBA" id="ARBA00022679"/>
    </source>
</evidence>
<dbReference type="Pfam" id="PF13720">
    <property type="entry name" value="Acetyltransf_11"/>
    <property type="match status" value="1"/>
</dbReference>